<accession>A0A504YSU9</accession>
<evidence type="ECO:0000313" key="3">
    <source>
        <dbReference type="EMBL" id="TPP60848.1"/>
    </source>
</evidence>
<keyword evidence="1" id="KW-0862">Zinc</keyword>
<dbReference type="Gene3D" id="4.10.60.10">
    <property type="entry name" value="Zinc finger, CCHC-type"/>
    <property type="match status" value="1"/>
</dbReference>
<dbReference type="Pfam" id="PF00098">
    <property type="entry name" value="zf-CCHC"/>
    <property type="match status" value="1"/>
</dbReference>
<evidence type="ECO:0000256" key="1">
    <source>
        <dbReference type="PROSITE-ProRule" id="PRU00047"/>
    </source>
</evidence>
<dbReference type="SMART" id="SM00343">
    <property type="entry name" value="ZnF_C2HC"/>
    <property type="match status" value="1"/>
</dbReference>
<dbReference type="OrthoDB" id="7761122at2759"/>
<dbReference type="AlphaFoldDB" id="A0A504YSU9"/>
<dbReference type="SUPFAM" id="SSF50630">
    <property type="entry name" value="Acid proteases"/>
    <property type="match status" value="1"/>
</dbReference>
<feature type="domain" description="CCHC-type" evidence="2">
    <location>
        <begin position="196"/>
        <end position="211"/>
    </location>
</feature>
<dbReference type="EMBL" id="SUNJ01008882">
    <property type="protein sequence ID" value="TPP60848.1"/>
    <property type="molecule type" value="Genomic_DNA"/>
</dbReference>
<keyword evidence="1" id="KW-0479">Metal-binding</keyword>
<reference evidence="3 4" key="1">
    <citation type="submission" date="2019-04" db="EMBL/GenBank/DDBJ databases">
        <title>Annotation for the trematode Fasciola gigantica.</title>
        <authorList>
            <person name="Choi Y.-J."/>
        </authorList>
    </citation>
    <scope>NUCLEOTIDE SEQUENCE [LARGE SCALE GENOMIC DNA]</scope>
    <source>
        <strain evidence="3">Uganda_cow_1</strain>
    </source>
</reference>
<evidence type="ECO:0000259" key="2">
    <source>
        <dbReference type="PROSITE" id="PS50158"/>
    </source>
</evidence>
<dbReference type="GO" id="GO:0008270">
    <property type="term" value="F:zinc ion binding"/>
    <property type="evidence" value="ECO:0007669"/>
    <property type="project" value="UniProtKB-KW"/>
</dbReference>
<dbReference type="Gene3D" id="2.40.70.10">
    <property type="entry name" value="Acid Proteases"/>
    <property type="match status" value="1"/>
</dbReference>
<proteinExistence type="predicted"/>
<evidence type="ECO:0000313" key="4">
    <source>
        <dbReference type="Proteomes" id="UP000316759"/>
    </source>
</evidence>
<name>A0A504YSU9_FASGI</name>
<comment type="caution">
    <text evidence="3">The sequence shown here is derived from an EMBL/GenBank/DDBJ whole genome shotgun (WGS) entry which is preliminary data.</text>
</comment>
<keyword evidence="1" id="KW-0863">Zinc-finger</keyword>
<sequence length="449" mass="51252">MPNRRREPSYPVPDKLSLGDDASVWEAQTKRYIQRFPAEEQADLILTLLSKEVFSKLLDYGVPQDVNSIFAWLREIVDSPVAEVDRKNEFYVRTQAEGERLMEYLSVLRRLTRLGFPEEARKDRENRILSRFLVWVRDPMAKVFLRLQPPKDLAALESTSTTLDQTGGGMNVTTPGIFAVSAKTERQPAVRDVKVCYYCQKPGHIARYCRRRINREGRSTFHAGNVNSFEYDKRSGALPVIEVIIGRHQVRALIDSGSVYSSVSEQLASKIPRCPLYNRPVSLKNVAGTPLEVIDSITTELQLGAHNYLQGFTVVRNLPIPVILGVHFLRSARCTLNFRDNWLQTEGDDTRMKTQTASVNFMADLEEESASEQRISQLLPSKVEGLEPPDWSQFERLLREYERIFSWDGEHLGRTNLVQHSINTVDAWPVRQAPRRVPVHCQDSLGEAI</sequence>
<dbReference type="InterPro" id="IPR021109">
    <property type="entry name" value="Peptidase_aspartic_dom_sf"/>
</dbReference>
<dbReference type="PROSITE" id="PS50158">
    <property type="entry name" value="ZF_CCHC"/>
    <property type="match status" value="1"/>
</dbReference>
<organism evidence="3 4">
    <name type="scientific">Fasciola gigantica</name>
    <name type="common">Giant liver fluke</name>
    <dbReference type="NCBI Taxonomy" id="46835"/>
    <lineage>
        <taxon>Eukaryota</taxon>
        <taxon>Metazoa</taxon>
        <taxon>Spiralia</taxon>
        <taxon>Lophotrochozoa</taxon>
        <taxon>Platyhelminthes</taxon>
        <taxon>Trematoda</taxon>
        <taxon>Digenea</taxon>
        <taxon>Plagiorchiida</taxon>
        <taxon>Echinostomata</taxon>
        <taxon>Echinostomatoidea</taxon>
        <taxon>Fasciolidae</taxon>
        <taxon>Fasciola</taxon>
    </lineage>
</organism>
<dbReference type="STRING" id="46835.A0A504YSU9"/>
<dbReference type="Proteomes" id="UP000316759">
    <property type="component" value="Unassembled WGS sequence"/>
</dbReference>
<protein>
    <recommendedName>
        <fullName evidence="2">CCHC-type domain-containing protein</fullName>
    </recommendedName>
</protein>
<dbReference type="CDD" id="cd00303">
    <property type="entry name" value="retropepsin_like"/>
    <property type="match status" value="1"/>
</dbReference>
<dbReference type="InterPro" id="IPR036875">
    <property type="entry name" value="Znf_CCHC_sf"/>
</dbReference>
<gene>
    <name evidence="3" type="ORF">FGIG_01350</name>
</gene>
<dbReference type="InterPro" id="IPR001878">
    <property type="entry name" value="Znf_CCHC"/>
</dbReference>
<dbReference type="GO" id="GO:0003676">
    <property type="term" value="F:nucleic acid binding"/>
    <property type="evidence" value="ECO:0007669"/>
    <property type="project" value="InterPro"/>
</dbReference>
<keyword evidence="4" id="KW-1185">Reference proteome</keyword>
<dbReference type="SUPFAM" id="SSF57756">
    <property type="entry name" value="Retrovirus zinc finger-like domains"/>
    <property type="match status" value="1"/>
</dbReference>